<proteinExistence type="predicted"/>
<name>A0AAN0M5Z6_9RHOB</name>
<dbReference type="AlphaFoldDB" id="A0AAN0M5Z6"/>
<evidence type="ECO:0000313" key="1">
    <source>
        <dbReference type="EMBL" id="WZU65305.1"/>
    </source>
</evidence>
<organism evidence="1 2">
    <name type="scientific">Yoonia algicola</name>
    <dbReference type="NCBI Taxonomy" id="3137368"/>
    <lineage>
        <taxon>Bacteria</taxon>
        <taxon>Pseudomonadati</taxon>
        <taxon>Pseudomonadota</taxon>
        <taxon>Alphaproteobacteria</taxon>
        <taxon>Rhodobacterales</taxon>
        <taxon>Paracoccaceae</taxon>
        <taxon>Yoonia</taxon>
    </lineage>
</organism>
<dbReference type="RefSeq" id="WP_342071652.1">
    <property type="nucleotide sequence ID" value="NZ_CP151762.1"/>
</dbReference>
<sequence>MIRKICSASKIDLSLPYRRSMPRPVAKRQKNYAELFDHTTFFYDVFRCRDRIVFSGPPLWDLQGHAKDGEFAVSGQKLDVIFEDKWKTQRSFAVFAGNGGELQISSELAQGTFPISPDENELFEGRKVLFTLSRNNKLEWIKDWVEFHVKVHGVDAVLLYDNKSDLYAVSDLLDVLSGIDGIAVAVVTSWPFKYGPSGGSGDRWDSDFCQFSAIEHARRRFLASCCGVINADIDELVVCEDGETIFDRLEKSKVGAVTYAGLWLEPVSDLPQPRHRNFRYWSKKREVAANKWTMVPSALPDDVQANVHDFGSGFKADFLENVRYRHFFGISNDWKYNRSKPAPYDASRHVVDHDYVRVMKTIGWA</sequence>
<evidence type="ECO:0008006" key="3">
    <source>
        <dbReference type="Google" id="ProtNLM"/>
    </source>
</evidence>
<dbReference type="KEGG" id="yag:AABB28_08655"/>
<protein>
    <recommendedName>
        <fullName evidence="3">Glycosyltransferase family 92 protein</fullName>
    </recommendedName>
</protein>
<evidence type="ECO:0000313" key="2">
    <source>
        <dbReference type="Proteomes" id="UP001451782"/>
    </source>
</evidence>
<reference evidence="1 2" key="1">
    <citation type="submission" date="2024-04" db="EMBL/GenBank/DDBJ databases">
        <title>Phylogenomic analyses of a clade within the roseobacter group suggest taxonomic reassignments of species of the genera Aestuariivita, Citreicella, Loktanella, Nautella, Pelagibaca, Ruegeria, Thalassobius, Thiobacimonas and Tropicibacter, and the proposal o.</title>
        <authorList>
            <person name="Jeon C.O."/>
        </authorList>
    </citation>
    <scope>NUCLEOTIDE SEQUENCE [LARGE SCALE GENOMIC DNA]</scope>
    <source>
        <strain evidence="1 2">G8-12</strain>
    </source>
</reference>
<keyword evidence="2" id="KW-1185">Reference proteome</keyword>
<accession>A0AAN0M5Z6</accession>
<dbReference type="Proteomes" id="UP001451782">
    <property type="component" value="Chromosome"/>
</dbReference>
<dbReference type="EMBL" id="CP151762">
    <property type="protein sequence ID" value="WZU65305.1"/>
    <property type="molecule type" value="Genomic_DNA"/>
</dbReference>
<gene>
    <name evidence="1" type="ORF">AABB28_08655</name>
</gene>